<evidence type="ECO:0000256" key="5">
    <source>
        <dbReference type="ARBA" id="ARBA00023242"/>
    </source>
</evidence>
<feature type="domain" description="Homeobox" evidence="9">
    <location>
        <begin position="308"/>
        <end position="368"/>
    </location>
</feature>
<protein>
    <recommendedName>
        <fullName evidence="9">Homeobox domain-containing protein</fullName>
    </recommendedName>
</protein>
<feature type="compositionally biased region" description="Low complexity" evidence="8">
    <location>
        <begin position="575"/>
        <end position="591"/>
    </location>
</feature>
<evidence type="ECO:0000256" key="8">
    <source>
        <dbReference type="SAM" id="MobiDB-lite"/>
    </source>
</evidence>
<organism evidence="10 11">
    <name type="scientific">Mortierella hygrophila</name>
    <dbReference type="NCBI Taxonomy" id="979708"/>
    <lineage>
        <taxon>Eukaryota</taxon>
        <taxon>Fungi</taxon>
        <taxon>Fungi incertae sedis</taxon>
        <taxon>Mucoromycota</taxon>
        <taxon>Mortierellomycotina</taxon>
        <taxon>Mortierellomycetes</taxon>
        <taxon>Mortierellales</taxon>
        <taxon>Mortierellaceae</taxon>
        <taxon>Mortierella</taxon>
    </lineage>
</organism>
<feature type="compositionally biased region" description="Low complexity" evidence="8">
    <location>
        <begin position="831"/>
        <end position="840"/>
    </location>
</feature>
<feature type="region of interest" description="Disordered" evidence="8">
    <location>
        <begin position="39"/>
        <end position="62"/>
    </location>
</feature>
<reference evidence="10" key="1">
    <citation type="journal article" date="2020" name="Fungal Divers.">
        <title>Resolving the Mortierellaceae phylogeny through synthesis of multi-gene phylogenetics and phylogenomics.</title>
        <authorList>
            <person name="Vandepol N."/>
            <person name="Liber J."/>
            <person name="Desiro A."/>
            <person name="Na H."/>
            <person name="Kennedy M."/>
            <person name="Barry K."/>
            <person name="Grigoriev I.V."/>
            <person name="Miller A.N."/>
            <person name="O'Donnell K."/>
            <person name="Stajich J.E."/>
            <person name="Bonito G."/>
        </authorList>
    </citation>
    <scope>NUCLEOTIDE SEQUENCE</scope>
    <source>
        <strain evidence="10">NRRL 2591</strain>
    </source>
</reference>
<feature type="compositionally biased region" description="Low complexity" evidence="8">
    <location>
        <begin position="438"/>
        <end position="453"/>
    </location>
</feature>
<keyword evidence="5 6" id="KW-0539">Nucleus</keyword>
<feature type="compositionally biased region" description="Basic residues" evidence="8">
    <location>
        <begin position="676"/>
        <end position="691"/>
    </location>
</feature>
<feature type="region of interest" description="Disordered" evidence="8">
    <location>
        <begin position="548"/>
        <end position="703"/>
    </location>
</feature>
<dbReference type="EMBL" id="JAAAXW010000353">
    <property type="protein sequence ID" value="KAF9537892.1"/>
    <property type="molecule type" value="Genomic_DNA"/>
</dbReference>
<comment type="caution">
    <text evidence="10">The sequence shown here is derived from an EMBL/GenBank/DDBJ whole genome shotgun (WGS) entry which is preliminary data.</text>
</comment>
<keyword evidence="2" id="KW-0217">Developmental protein</keyword>
<evidence type="ECO:0000313" key="11">
    <source>
        <dbReference type="Proteomes" id="UP000723463"/>
    </source>
</evidence>
<feature type="compositionally biased region" description="Polar residues" evidence="8">
    <location>
        <begin position="39"/>
        <end position="55"/>
    </location>
</feature>
<dbReference type="SMART" id="SM00389">
    <property type="entry name" value="HOX"/>
    <property type="match status" value="1"/>
</dbReference>
<dbReference type="PANTHER" id="PTHR45793">
    <property type="entry name" value="HOMEOBOX PROTEIN"/>
    <property type="match status" value="1"/>
</dbReference>
<dbReference type="GO" id="GO:0000978">
    <property type="term" value="F:RNA polymerase II cis-regulatory region sequence-specific DNA binding"/>
    <property type="evidence" value="ECO:0007669"/>
    <property type="project" value="TreeGrafter"/>
</dbReference>
<dbReference type="PROSITE" id="PS50071">
    <property type="entry name" value="HOMEOBOX_2"/>
    <property type="match status" value="1"/>
</dbReference>
<feature type="region of interest" description="Disordered" evidence="8">
    <location>
        <begin position="220"/>
        <end position="284"/>
    </location>
</feature>
<dbReference type="Proteomes" id="UP000723463">
    <property type="component" value="Unassembled WGS sequence"/>
</dbReference>
<feature type="DNA-binding region" description="Homeobox" evidence="6">
    <location>
        <begin position="310"/>
        <end position="369"/>
    </location>
</feature>
<keyword evidence="11" id="KW-1185">Reference proteome</keyword>
<dbReference type="SUPFAM" id="SSF46689">
    <property type="entry name" value="Homeodomain-like"/>
    <property type="match status" value="1"/>
</dbReference>
<dbReference type="InterPro" id="IPR009057">
    <property type="entry name" value="Homeodomain-like_sf"/>
</dbReference>
<evidence type="ECO:0000313" key="10">
    <source>
        <dbReference type="EMBL" id="KAF9537892.1"/>
    </source>
</evidence>
<feature type="compositionally biased region" description="Polar residues" evidence="8">
    <location>
        <begin position="243"/>
        <end position="259"/>
    </location>
</feature>
<feature type="region of interest" description="Disordered" evidence="8">
    <location>
        <begin position="471"/>
        <end position="504"/>
    </location>
</feature>
<feature type="region of interest" description="Disordered" evidence="8">
    <location>
        <begin position="168"/>
        <end position="189"/>
    </location>
</feature>
<dbReference type="PANTHER" id="PTHR45793:SF5">
    <property type="entry name" value="HOMEOTIC PROTEIN OCELLILESS"/>
    <property type="match status" value="1"/>
</dbReference>
<dbReference type="GO" id="GO:0005634">
    <property type="term" value="C:nucleus"/>
    <property type="evidence" value="ECO:0007669"/>
    <property type="project" value="UniProtKB-SubCell"/>
</dbReference>
<dbReference type="InterPro" id="IPR001356">
    <property type="entry name" value="HD"/>
</dbReference>
<keyword evidence="3 6" id="KW-0238">DNA-binding</keyword>
<dbReference type="Pfam" id="PF00046">
    <property type="entry name" value="Homeodomain"/>
    <property type="match status" value="1"/>
</dbReference>
<sequence>MSRTSTTVPTPTTGPTPMMAIPVMQKVVENFDWETANNVQQETDDTSQLVPSTSPVLEPTSDYSPSLKLAEEINQINQINQIRQMQEGTISPSIMPTVASSGISASSISVGISTLLAQTAASASLATTATATTAISTTTQNVPTAPLRKASLPVSAPAPETFDCPVLPASLPSPPSTNQEPVFSSIRNNPCPTSATPLFRFKSTSFQQQEETVVKIESTDLPMTPPSSQEFQEPHDPLESSFELDSTLESNGYHRSNTSSQRQPHRAHQQHHHQQSLHPFDRTASSAPRKTLNWVNAIPSHFSTSPNGQPRKRRRRTNREELEILEDAFAKNLLPDAATRQELGERLGMSVRAVQIWFQNRRQTLRKKSISGNGIGGVHPGGSEDDLSRSDGERSNYGGGESHRRSSDDSNMSVSPVLLPSRGHGHVSRLGSRSCSDLMSTSPSTSSLMRSPSLTRADTCSALPAALSHLKLPLSSPPSRPVAPFRSPSPQADHRSAKDSGVGSDHLVAVKSEESEEILRKRLAVTRSTQELTDVKTADRHLNMLLQEAKRRSGQGNDPVMATWSEKSTKPILNSSSSLTGSSPSGTTFFPASKPATIPPHRSLSTPTIPSSSSGTDYTRQPLSIPSQSHSRSAAPKSARKHRSMPEPLSNSTSNRYGPPYPRTMSLMEQVLNRQKQQHQPHSHHHLHRPARSNFKQSTLSRTGKHTIDSVANRASKSFLASVLPSTTTSTLSSTGISTAELARRLQLVMGNGFKRIQSQSKLTSPISPVAAVPAPATTTSATPAVIATRPTTGQPAMRARRLSIGQNLFDSDTEEEKRSRASTPSWKHVQQQQQQQQQQEPRPFPSRKTLTHQAQKRTARTHTTPMNGDETDEEDFREQAKKRVSMTKTFAKSFDLGIEQKSYQQHSQRQRQHSQDSWSGVHKMPRKVLRTSMSLITSSPTREYGVELEHASRRSPASFPILERNHSWGGVHLGDKSSSLLSGVAIAAAESDDMNMDEIECANVLAGLGWGR</sequence>
<feature type="compositionally biased region" description="Polar residues" evidence="8">
    <location>
        <begin position="177"/>
        <end position="189"/>
    </location>
</feature>
<proteinExistence type="predicted"/>
<evidence type="ECO:0000256" key="2">
    <source>
        <dbReference type="ARBA" id="ARBA00022473"/>
    </source>
</evidence>
<feature type="compositionally biased region" description="Polar residues" evidence="8">
    <location>
        <begin position="615"/>
        <end position="632"/>
    </location>
</feature>
<gene>
    <name evidence="10" type="ORF">EC957_007534</name>
</gene>
<feature type="compositionally biased region" description="Basic residues" evidence="8">
    <location>
        <begin position="263"/>
        <end position="275"/>
    </location>
</feature>
<keyword evidence="4 6" id="KW-0371">Homeobox</keyword>
<evidence type="ECO:0000256" key="1">
    <source>
        <dbReference type="ARBA" id="ARBA00004123"/>
    </source>
</evidence>
<dbReference type="GO" id="GO:0000981">
    <property type="term" value="F:DNA-binding transcription factor activity, RNA polymerase II-specific"/>
    <property type="evidence" value="ECO:0007669"/>
    <property type="project" value="TreeGrafter"/>
</dbReference>
<evidence type="ECO:0000256" key="3">
    <source>
        <dbReference type="ARBA" id="ARBA00023125"/>
    </source>
</evidence>
<evidence type="ECO:0000256" key="6">
    <source>
        <dbReference type="PROSITE-ProRule" id="PRU00108"/>
    </source>
</evidence>
<feature type="region of interest" description="Disordered" evidence="8">
    <location>
        <begin position="903"/>
        <end position="923"/>
    </location>
</feature>
<feature type="compositionally biased region" description="Low complexity" evidence="8">
    <location>
        <begin position="603"/>
        <end position="614"/>
    </location>
</feature>
<accession>A0A9P6JYM8</accession>
<feature type="region of interest" description="Disordered" evidence="8">
    <location>
        <begin position="807"/>
        <end position="882"/>
    </location>
</feature>
<dbReference type="Gene3D" id="1.10.10.60">
    <property type="entry name" value="Homeodomain-like"/>
    <property type="match status" value="1"/>
</dbReference>
<name>A0A9P6JYM8_9FUNG</name>
<dbReference type="CDD" id="cd00086">
    <property type="entry name" value="homeodomain"/>
    <property type="match status" value="1"/>
</dbReference>
<feature type="region of interest" description="Disordered" evidence="8">
    <location>
        <begin position="368"/>
        <end position="453"/>
    </location>
</feature>
<feature type="region of interest" description="Disordered" evidence="8">
    <location>
        <begin position="296"/>
        <end position="315"/>
    </location>
</feature>
<evidence type="ECO:0000259" key="9">
    <source>
        <dbReference type="PROSITE" id="PS50071"/>
    </source>
</evidence>
<comment type="subcellular location">
    <subcellularLocation>
        <location evidence="1 6 7">Nucleus</location>
    </subcellularLocation>
</comment>
<dbReference type="AlphaFoldDB" id="A0A9P6JYM8"/>
<evidence type="ECO:0000256" key="7">
    <source>
        <dbReference type="RuleBase" id="RU000682"/>
    </source>
</evidence>
<evidence type="ECO:0000256" key="4">
    <source>
        <dbReference type="ARBA" id="ARBA00023155"/>
    </source>
</evidence>